<name>A0A2T4B6C4_9HYPO</name>
<dbReference type="Proteomes" id="UP000241546">
    <property type="component" value="Unassembled WGS sequence"/>
</dbReference>
<dbReference type="GeneID" id="36600932"/>
<evidence type="ECO:0000256" key="1">
    <source>
        <dbReference type="SAM" id="MobiDB-lite"/>
    </source>
</evidence>
<dbReference type="AlphaFoldDB" id="A0A2T4B6C4"/>
<feature type="region of interest" description="Disordered" evidence="1">
    <location>
        <begin position="189"/>
        <end position="210"/>
    </location>
</feature>
<organism evidence="2 3">
    <name type="scientific">Trichoderma citrinoviride</name>
    <dbReference type="NCBI Taxonomy" id="58853"/>
    <lineage>
        <taxon>Eukaryota</taxon>
        <taxon>Fungi</taxon>
        <taxon>Dikarya</taxon>
        <taxon>Ascomycota</taxon>
        <taxon>Pezizomycotina</taxon>
        <taxon>Sordariomycetes</taxon>
        <taxon>Hypocreomycetidae</taxon>
        <taxon>Hypocreales</taxon>
        <taxon>Hypocreaceae</taxon>
        <taxon>Trichoderma</taxon>
    </lineage>
</organism>
<proteinExistence type="predicted"/>
<dbReference type="SUPFAM" id="SSF56808">
    <property type="entry name" value="Ribosomal protein L1"/>
    <property type="match status" value="1"/>
</dbReference>
<sequence>MAPSKEVAAAGSDAAVTIDHAQTLKASKALLAHIKKAAKEKAEASSKRNLLEDDDGESEKTIWLTLTTKRHVSDKARLQPGKIPLPHSLNASPETTVCLITADPQRAYKNIVASDEFPAELRKKVTRVIDVTKLKAKYSQYEAQRKLFAEHDVFLGDDRIINRLPKILGKTFYKTTLKRPVPVVLKPKARKVDGKRAKPQKKQQEGEVNAGSAAEIAKEIEKALGSALVSLSPSTNTAVRVGFSDWTAEQLAANVEAVAGTIVDKWVPQQWRNVKGIYIKGPETAALPIWLTDELWLDGKDVIADAEGEARALKAAEKANIGKKRKTVDGEQAEEAPAAKKAKKATKEDKPSAAKAESNDDKLDKQISVRKLRLRKAKATAKKAAEE</sequence>
<keyword evidence="3" id="KW-1185">Reference proteome</keyword>
<feature type="compositionally biased region" description="Basic and acidic residues" evidence="1">
    <location>
        <begin position="345"/>
        <end position="367"/>
    </location>
</feature>
<evidence type="ECO:0000313" key="2">
    <source>
        <dbReference type="EMBL" id="PTB64887.1"/>
    </source>
</evidence>
<dbReference type="Gene3D" id="3.40.50.790">
    <property type="match status" value="1"/>
</dbReference>
<evidence type="ECO:0000313" key="3">
    <source>
        <dbReference type="Proteomes" id="UP000241546"/>
    </source>
</evidence>
<dbReference type="EMBL" id="KZ680216">
    <property type="protein sequence ID" value="PTB64887.1"/>
    <property type="molecule type" value="Genomic_DNA"/>
</dbReference>
<keyword evidence="2" id="KW-0687">Ribonucleoprotein</keyword>
<feature type="region of interest" description="Disordered" evidence="1">
    <location>
        <begin position="323"/>
        <end position="367"/>
    </location>
</feature>
<dbReference type="RefSeq" id="XP_024748207.1">
    <property type="nucleotide sequence ID" value="XM_024892814.1"/>
</dbReference>
<protein>
    <submittedName>
        <fullName evidence="2">Ribosomal protein L1</fullName>
    </submittedName>
</protein>
<dbReference type="CDD" id="cd00403">
    <property type="entry name" value="Ribosomal_L1"/>
    <property type="match status" value="1"/>
</dbReference>
<dbReference type="GO" id="GO:0005840">
    <property type="term" value="C:ribosome"/>
    <property type="evidence" value="ECO:0007669"/>
    <property type="project" value="UniProtKB-KW"/>
</dbReference>
<dbReference type="InterPro" id="IPR028364">
    <property type="entry name" value="Ribosomal_uL1/biogenesis"/>
</dbReference>
<dbReference type="InterPro" id="IPR023674">
    <property type="entry name" value="Ribosomal_uL1-like"/>
</dbReference>
<gene>
    <name evidence="2" type="ORF">BBK36DRAFT_1135942</name>
</gene>
<keyword evidence="2" id="KW-0689">Ribosomal protein</keyword>
<dbReference type="InterPro" id="IPR016095">
    <property type="entry name" value="Ribosomal_uL1_3-a/b-sand"/>
</dbReference>
<dbReference type="OrthoDB" id="10251727at2759"/>
<dbReference type="Pfam" id="PF00687">
    <property type="entry name" value="Ribosomal_L1"/>
    <property type="match status" value="1"/>
</dbReference>
<accession>A0A2T4B6C4</accession>
<reference evidence="3" key="1">
    <citation type="submission" date="2016-07" db="EMBL/GenBank/DDBJ databases">
        <title>Multiple horizontal gene transfer events from other fungi enriched the ability of initially mycotrophic Trichoderma (Ascomycota) to feed on dead plant biomass.</title>
        <authorList>
            <consortium name="DOE Joint Genome Institute"/>
            <person name="Atanasova L."/>
            <person name="Chenthamara K."/>
            <person name="Zhang J."/>
            <person name="Grujic M."/>
            <person name="Henrissat B."/>
            <person name="Kuo A."/>
            <person name="Aerts A."/>
            <person name="Salamov A."/>
            <person name="Lipzen A."/>
            <person name="Labutti K."/>
            <person name="Barry K."/>
            <person name="Miao Y."/>
            <person name="Rahimi M.J."/>
            <person name="Shen Q."/>
            <person name="Grigoriev I.V."/>
            <person name="Kubicek C.P."/>
            <person name="Druzhinina I.S."/>
        </authorList>
    </citation>
    <scope>NUCLEOTIDE SEQUENCE [LARGE SCALE GENOMIC DNA]</scope>
    <source>
        <strain evidence="3">TUCIM 6016</strain>
    </source>
</reference>